<dbReference type="Gene3D" id="2.30.250.10">
    <property type="entry name" value="Aminopeptidase i, Domain 2"/>
    <property type="match status" value="1"/>
</dbReference>
<dbReference type="GO" id="GO:0005737">
    <property type="term" value="C:cytoplasm"/>
    <property type="evidence" value="ECO:0007669"/>
    <property type="project" value="UniProtKB-ARBA"/>
</dbReference>
<dbReference type="NCBIfam" id="NF002759">
    <property type="entry name" value="PRK02813.1"/>
    <property type="match status" value="1"/>
</dbReference>
<keyword evidence="4 9" id="KW-0645">Protease</keyword>
<comment type="cofactor">
    <cofactor evidence="1 10">
        <name>Zn(2+)</name>
        <dbReference type="ChEBI" id="CHEBI:29105"/>
    </cofactor>
</comment>
<reference evidence="12" key="1">
    <citation type="submission" date="2016-01" db="EMBL/GenBank/DDBJ databases">
        <authorList>
            <person name="Mitreva M."/>
            <person name="Pepin K.H."/>
            <person name="Mihindukulasuriya K.A."/>
            <person name="Fulton R."/>
            <person name="Fronick C."/>
            <person name="O'Laughlin M."/>
            <person name="Miner T."/>
            <person name="Herter B."/>
            <person name="Rosa B.A."/>
            <person name="Cordes M."/>
            <person name="Tomlinson C."/>
            <person name="Wollam A."/>
            <person name="Palsikar V.B."/>
            <person name="Mardis E.R."/>
            <person name="Wilson R.K."/>
        </authorList>
    </citation>
    <scope>NUCLEOTIDE SEQUENCE [LARGE SCALE GENOMIC DNA]</scope>
    <source>
        <strain evidence="12">KA00182</strain>
    </source>
</reference>
<evidence type="ECO:0000256" key="2">
    <source>
        <dbReference type="ARBA" id="ARBA00008290"/>
    </source>
</evidence>
<dbReference type="STRING" id="1588748.HMPREF3182_00747"/>
<dbReference type="Gene3D" id="3.40.630.10">
    <property type="entry name" value="Zn peptidases"/>
    <property type="match status" value="1"/>
</dbReference>
<dbReference type="SUPFAM" id="SSF53187">
    <property type="entry name" value="Zn-dependent exopeptidases"/>
    <property type="match status" value="1"/>
</dbReference>
<dbReference type="PRINTS" id="PR00932">
    <property type="entry name" value="AMINO1PTASE"/>
</dbReference>
<accession>A0A134CHZ6</accession>
<dbReference type="GO" id="GO:0008270">
    <property type="term" value="F:zinc ion binding"/>
    <property type="evidence" value="ECO:0007669"/>
    <property type="project" value="InterPro"/>
</dbReference>
<evidence type="ECO:0000256" key="10">
    <source>
        <dbReference type="RuleBase" id="RU004387"/>
    </source>
</evidence>
<dbReference type="InterPro" id="IPR001948">
    <property type="entry name" value="Peptidase_M18"/>
</dbReference>
<dbReference type="EC" id="3.4.11.-" evidence="10"/>
<proteinExistence type="inferred from homology"/>
<keyword evidence="6 9" id="KW-0378">Hydrolase</keyword>
<organism evidence="11 12">
    <name type="scientific">Megasphaera hutchinsoni</name>
    <dbReference type="NCBI Taxonomy" id="1588748"/>
    <lineage>
        <taxon>Bacteria</taxon>
        <taxon>Bacillati</taxon>
        <taxon>Bacillota</taxon>
        <taxon>Negativicutes</taxon>
        <taxon>Veillonellales</taxon>
        <taxon>Veillonellaceae</taxon>
        <taxon>Megasphaera</taxon>
    </lineage>
</organism>
<evidence type="ECO:0000256" key="8">
    <source>
        <dbReference type="ARBA" id="ARBA00023049"/>
    </source>
</evidence>
<dbReference type="Pfam" id="PF02127">
    <property type="entry name" value="Peptidase_M18"/>
    <property type="match status" value="1"/>
</dbReference>
<name>A0A134CHZ6_9FIRM</name>
<comment type="similarity">
    <text evidence="2 9">Belongs to the peptidase M18 family.</text>
</comment>
<keyword evidence="3 9" id="KW-0031">Aminopeptidase</keyword>
<evidence type="ECO:0000256" key="5">
    <source>
        <dbReference type="ARBA" id="ARBA00022723"/>
    </source>
</evidence>
<evidence type="ECO:0000256" key="7">
    <source>
        <dbReference type="ARBA" id="ARBA00022833"/>
    </source>
</evidence>
<dbReference type="GO" id="GO:0004177">
    <property type="term" value="F:aminopeptidase activity"/>
    <property type="evidence" value="ECO:0007669"/>
    <property type="project" value="UniProtKB-KW"/>
</dbReference>
<dbReference type="InterPro" id="IPR023358">
    <property type="entry name" value="Peptidase_M18_dom2"/>
</dbReference>
<keyword evidence="8 9" id="KW-0482">Metalloprotease</keyword>
<dbReference type="Proteomes" id="UP000070160">
    <property type="component" value="Unassembled WGS sequence"/>
</dbReference>
<dbReference type="GO" id="GO:0006508">
    <property type="term" value="P:proteolysis"/>
    <property type="evidence" value="ECO:0007669"/>
    <property type="project" value="UniProtKB-KW"/>
</dbReference>
<keyword evidence="7 9" id="KW-0862">Zinc</keyword>
<dbReference type="PANTHER" id="PTHR28570:SF3">
    <property type="entry name" value="ASPARTYL AMINOPEPTIDASE"/>
    <property type="match status" value="1"/>
</dbReference>
<evidence type="ECO:0000256" key="4">
    <source>
        <dbReference type="ARBA" id="ARBA00022670"/>
    </source>
</evidence>
<evidence type="ECO:0000313" key="12">
    <source>
        <dbReference type="Proteomes" id="UP000070160"/>
    </source>
</evidence>
<dbReference type="AlphaFoldDB" id="A0A134CHZ6"/>
<evidence type="ECO:0000256" key="3">
    <source>
        <dbReference type="ARBA" id="ARBA00022438"/>
    </source>
</evidence>
<dbReference type="SUPFAM" id="SSF101821">
    <property type="entry name" value="Aminopeptidase/glucanase lid domain"/>
    <property type="match status" value="1"/>
</dbReference>
<evidence type="ECO:0000256" key="6">
    <source>
        <dbReference type="ARBA" id="ARBA00022801"/>
    </source>
</evidence>
<dbReference type="EMBL" id="LSDT01000028">
    <property type="protein sequence ID" value="KXB91724.1"/>
    <property type="molecule type" value="Genomic_DNA"/>
</dbReference>
<gene>
    <name evidence="11" type="ORF">HMPREF3182_00747</name>
</gene>
<dbReference type="PATRIC" id="fig|1588748.3.peg.711"/>
<dbReference type="CDD" id="cd05658">
    <property type="entry name" value="M18_DAP"/>
    <property type="match status" value="1"/>
</dbReference>
<evidence type="ECO:0000256" key="9">
    <source>
        <dbReference type="RuleBase" id="RU004386"/>
    </source>
</evidence>
<sequence length="436" mass="48225">MHHVIKKGMILMNKIATGLLSFIHTSTSPFHTVNTGTAMLAAAGFTELSPHMPWTITTGGTYYIRLYDSTLLAFTIGKSPLHNLRIAAAHTDSPCLRIKPLSHMITEDYLKLNVEVYGGLIRESWLDRPLSFAGKIIVKGKNIFQPTVQFIDYKTPFCIIPRLAIHLNRQTNDGVIQNPQLHLLPLYGLKITETESFLSFLAAYIDVPKEEILSYDLSLYPTEEGCLLGLHNELLSAPRLDNLTSSYGCLMGLIESKASDGIHVAILFDNEEVGNRTKQGAASTAIPHLLKQIYHYLGYTHENYLHALHSGFLLSVDVAHAVHPNLPEKHDPTHRPLLGKGPALKTACSQAYVGDAEALAIIRGLCQKYQIPYQYFVNRNDIPGGSTLGSALSTTLSIRGMDIGIPILSMHSAREVMSLEDQCLLQQLLIAFFSEP</sequence>
<comment type="caution">
    <text evidence="11">The sequence shown here is derived from an EMBL/GenBank/DDBJ whole genome shotgun (WGS) entry which is preliminary data.</text>
</comment>
<dbReference type="PANTHER" id="PTHR28570">
    <property type="entry name" value="ASPARTYL AMINOPEPTIDASE"/>
    <property type="match status" value="1"/>
</dbReference>
<keyword evidence="12" id="KW-1185">Reference proteome</keyword>
<evidence type="ECO:0000313" key="11">
    <source>
        <dbReference type="EMBL" id="KXB91724.1"/>
    </source>
</evidence>
<dbReference type="GO" id="GO:0008237">
    <property type="term" value="F:metallopeptidase activity"/>
    <property type="evidence" value="ECO:0007669"/>
    <property type="project" value="UniProtKB-KW"/>
</dbReference>
<evidence type="ECO:0000256" key="1">
    <source>
        <dbReference type="ARBA" id="ARBA00001947"/>
    </source>
</evidence>
<protein>
    <recommendedName>
        <fullName evidence="10">M18 family aminopeptidase</fullName>
        <ecNumber evidence="10">3.4.11.-</ecNumber>
    </recommendedName>
</protein>
<keyword evidence="5 9" id="KW-0479">Metal-binding</keyword>